<evidence type="ECO:0000256" key="1">
    <source>
        <dbReference type="ARBA" id="ARBA00010088"/>
    </source>
</evidence>
<evidence type="ECO:0000256" key="2">
    <source>
        <dbReference type="ARBA" id="ARBA00022801"/>
    </source>
</evidence>
<comment type="similarity">
    <text evidence="1">Belongs to the peptidase S33 family.</text>
</comment>
<dbReference type="EMBL" id="MU857653">
    <property type="protein sequence ID" value="KAK4247476.1"/>
    <property type="molecule type" value="Genomic_DNA"/>
</dbReference>
<proteinExistence type="inferred from homology"/>
<dbReference type="PANTHER" id="PTHR43248">
    <property type="entry name" value="2-SUCCINYL-6-HYDROXY-2,4-CYCLOHEXADIENE-1-CARBOXYLATE SYNTHASE"/>
    <property type="match status" value="1"/>
</dbReference>
<dbReference type="InterPro" id="IPR051601">
    <property type="entry name" value="Serine_prot/Carboxylest_S33"/>
</dbReference>
<dbReference type="Pfam" id="PF08386">
    <property type="entry name" value="Abhydrolase_4"/>
    <property type="match status" value="1"/>
</dbReference>
<evidence type="ECO:0000256" key="3">
    <source>
        <dbReference type="SAM" id="SignalP"/>
    </source>
</evidence>
<dbReference type="InterPro" id="IPR013595">
    <property type="entry name" value="Pept_S33_TAP-like_C"/>
</dbReference>
<keyword evidence="6" id="KW-1185">Reference proteome</keyword>
<keyword evidence="5" id="KW-0031">Aminopeptidase</keyword>
<feature type="domain" description="Peptidase S33 tripeptidyl aminopeptidase-like C-terminal" evidence="4">
    <location>
        <begin position="456"/>
        <end position="568"/>
    </location>
</feature>
<sequence>MQLFMLTLWSVATLLTAGASAILFPRQADAGSPFDWSSITPSPDLQYQDCYGGYKCARLEVPLDWSQPNSTARAAIAILTIPVSVPENDPSFGGTLLFNPGGPGNSAIEFSLALGEQIRAVVDGEKHFEILAFDPRGVGMSTPSADCYHNTFNRVADTLQNMDAAMPPVAASDLGLQLRYSAAEALSKLCAQTAPGPDSIFAHMSTASVARDMLEIVERVDELRQTTQKRANSDKADRTDPLLQFYGISYGTMLGNTFASMFPDRIGRMVLDGIVDADDYLSGKVLTTIADAEKTIDQFYKTCYDAGDSCPLRQKGDKGPSDLRKRVDALLRSLEEEPVATVQDGRYRLVTSFQLRDTIRLCLYDPLSQYEYLAATLASSVAGDYSLLLQGPTVNPFLKEQACMAPDSGDPPAAYSWAYEAAVGVFCGDSYASAGKRNVSWAREAVRQQAKVSFTTGEVWSRLMLSCAGWEFDPKYAFHGPFGSPAPPRSKSDGTIGQAPLLILSNRYDHATPLRNAYALSKQHGGSSVVVQEAVGHTTLLSAQSACMARLIQDYYATGKVPRNGTTCKPDYAAQIPSKPCGEGVAATIFGTTTE</sequence>
<dbReference type="GO" id="GO:0004177">
    <property type="term" value="F:aminopeptidase activity"/>
    <property type="evidence" value="ECO:0007669"/>
    <property type="project" value="UniProtKB-KW"/>
</dbReference>
<evidence type="ECO:0000313" key="5">
    <source>
        <dbReference type="EMBL" id="KAK4247476.1"/>
    </source>
</evidence>
<dbReference type="PANTHER" id="PTHR43248:SF25">
    <property type="entry name" value="AB HYDROLASE-1 DOMAIN-CONTAINING PROTEIN-RELATED"/>
    <property type="match status" value="1"/>
</dbReference>
<evidence type="ECO:0000313" key="6">
    <source>
        <dbReference type="Proteomes" id="UP001303647"/>
    </source>
</evidence>
<protein>
    <submittedName>
        <fullName evidence="5">Tripeptidyl aminopeptidase</fullName>
    </submittedName>
</protein>
<name>A0AAN7CT28_9PEZI</name>
<keyword evidence="2" id="KW-0378">Hydrolase</keyword>
<dbReference type="AlphaFoldDB" id="A0AAN7CT28"/>
<gene>
    <name evidence="5" type="ORF">C7999DRAFT_41244</name>
</gene>
<reference evidence="5" key="2">
    <citation type="submission" date="2023-05" db="EMBL/GenBank/DDBJ databases">
        <authorList>
            <consortium name="Lawrence Berkeley National Laboratory"/>
            <person name="Steindorff A."/>
            <person name="Hensen N."/>
            <person name="Bonometti L."/>
            <person name="Westerberg I."/>
            <person name="Brannstrom I.O."/>
            <person name="Guillou S."/>
            <person name="Cros-Aarteil S."/>
            <person name="Calhoun S."/>
            <person name="Haridas S."/>
            <person name="Kuo A."/>
            <person name="Mondo S."/>
            <person name="Pangilinan J."/>
            <person name="Riley R."/>
            <person name="Labutti K."/>
            <person name="Andreopoulos B."/>
            <person name="Lipzen A."/>
            <person name="Chen C."/>
            <person name="Yanf M."/>
            <person name="Daum C."/>
            <person name="Ng V."/>
            <person name="Clum A."/>
            <person name="Ohm R."/>
            <person name="Martin F."/>
            <person name="Silar P."/>
            <person name="Natvig D."/>
            <person name="Lalanne C."/>
            <person name="Gautier V."/>
            <person name="Ament-Velasquez S.L."/>
            <person name="Kruys A."/>
            <person name="Hutchinson M.I."/>
            <person name="Powell A.J."/>
            <person name="Barry K."/>
            <person name="Miller A.N."/>
            <person name="Grigoriev I.V."/>
            <person name="Debuchy R."/>
            <person name="Gladieux P."/>
            <person name="Thoren M.H."/>
            <person name="Johannesson H."/>
        </authorList>
    </citation>
    <scope>NUCLEOTIDE SEQUENCE</scope>
    <source>
        <strain evidence="5">CBS 359.72</strain>
    </source>
</reference>
<feature type="signal peptide" evidence="3">
    <location>
        <begin position="1"/>
        <end position="21"/>
    </location>
</feature>
<dbReference type="SUPFAM" id="SSF53474">
    <property type="entry name" value="alpha/beta-Hydrolases"/>
    <property type="match status" value="1"/>
</dbReference>
<organism evidence="5 6">
    <name type="scientific">Corynascus novoguineensis</name>
    <dbReference type="NCBI Taxonomy" id="1126955"/>
    <lineage>
        <taxon>Eukaryota</taxon>
        <taxon>Fungi</taxon>
        <taxon>Dikarya</taxon>
        <taxon>Ascomycota</taxon>
        <taxon>Pezizomycotina</taxon>
        <taxon>Sordariomycetes</taxon>
        <taxon>Sordariomycetidae</taxon>
        <taxon>Sordariales</taxon>
        <taxon>Chaetomiaceae</taxon>
        <taxon>Corynascus</taxon>
    </lineage>
</organism>
<dbReference type="Gene3D" id="3.40.50.1820">
    <property type="entry name" value="alpha/beta hydrolase"/>
    <property type="match status" value="1"/>
</dbReference>
<keyword evidence="5" id="KW-0645">Protease</keyword>
<dbReference type="InterPro" id="IPR029058">
    <property type="entry name" value="AB_hydrolase_fold"/>
</dbReference>
<accession>A0AAN7CT28</accession>
<keyword evidence="3" id="KW-0732">Signal</keyword>
<evidence type="ECO:0000259" key="4">
    <source>
        <dbReference type="Pfam" id="PF08386"/>
    </source>
</evidence>
<reference evidence="5" key="1">
    <citation type="journal article" date="2023" name="Mol. Phylogenet. Evol.">
        <title>Genome-scale phylogeny and comparative genomics of the fungal order Sordariales.</title>
        <authorList>
            <person name="Hensen N."/>
            <person name="Bonometti L."/>
            <person name="Westerberg I."/>
            <person name="Brannstrom I.O."/>
            <person name="Guillou S."/>
            <person name="Cros-Aarteil S."/>
            <person name="Calhoun S."/>
            <person name="Haridas S."/>
            <person name="Kuo A."/>
            <person name="Mondo S."/>
            <person name="Pangilinan J."/>
            <person name="Riley R."/>
            <person name="LaButti K."/>
            <person name="Andreopoulos B."/>
            <person name="Lipzen A."/>
            <person name="Chen C."/>
            <person name="Yan M."/>
            <person name="Daum C."/>
            <person name="Ng V."/>
            <person name="Clum A."/>
            <person name="Steindorff A."/>
            <person name="Ohm R.A."/>
            <person name="Martin F."/>
            <person name="Silar P."/>
            <person name="Natvig D.O."/>
            <person name="Lalanne C."/>
            <person name="Gautier V."/>
            <person name="Ament-Velasquez S.L."/>
            <person name="Kruys A."/>
            <person name="Hutchinson M.I."/>
            <person name="Powell A.J."/>
            <person name="Barry K."/>
            <person name="Miller A.N."/>
            <person name="Grigoriev I.V."/>
            <person name="Debuchy R."/>
            <person name="Gladieux P."/>
            <person name="Hiltunen Thoren M."/>
            <person name="Johannesson H."/>
        </authorList>
    </citation>
    <scope>NUCLEOTIDE SEQUENCE</scope>
    <source>
        <strain evidence="5">CBS 359.72</strain>
    </source>
</reference>
<comment type="caution">
    <text evidence="5">The sequence shown here is derived from an EMBL/GenBank/DDBJ whole genome shotgun (WGS) entry which is preliminary data.</text>
</comment>
<dbReference type="Proteomes" id="UP001303647">
    <property type="component" value="Unassembled WGS sequence"/>
</dbReference>
<feature type="chain" id="PRO_5042976878" evidence="3">
    <location>
        <begin position="22"/>
        <end position="595"/>
    </location>
</feature>